<accession>A0A319CXS6</accession>
<dbReference type="EMBL" id="KZ825997">
    <property type="protein sequence ID" value="PYH90115.1"/>
    <property type="molecule type" value="Genomic_DNA"/>
</dbReference>
<dbReference type="SUPFAM" id="SSF51430">
    <property type="entry name" value="NAD(P)-linked oxidoreductase"/>
    <property type="match status" value="1"/>
</dbReference>
<proteinExistence type="predicted"/>
<dbReference type="VEuPathDB" id="FungiDB:BO71DRAFT_422530"/>
<dbReference type="Gene3D" id="3.20.20.100">
    <property type="entry name" value="NADP-dependent oxidoreductase domain"/>
    <property type="match status" value="1"/>
</dbReference>
<keyword evidence="2" id="KW-1185">Reference proteome</keyword>
<dbReference type="InterPro" id="IPR020471">
    <property type="entry name" value="AKR"/>
</dbReference>
<reference evidence="1 2" key="1">
    <citation type="submission" date="2018-02" db="EMBL/GenBank/DDBJ databases">
        <title>The genomes of Aspergillus section Nigri reveals drivers in fungal speciation.</title>
        <authorList>
            <consortium name="DOE Joint Genome Institute"/>
            <person name="Vesth T.C."/>
            <person name="Nybo J."/>
            <person name="Theobald S."/>
            <person name="Brandl J."/>
            <person name="Frisvad J.C."/>
            <person name="Nielsen K.F."/>
            <person name="Lyhne E.K."/>
            <person name="Kogle M.E."/>
            <person name="Kuo A."/>
            <person name="Riley R."/>
            <person name="Clum A."/>
            <person name="Nolan M."/>
            <person name="Lipzen A."/>
            <person name="Salamov A."/>
            <person name="Henrissat B."/>
            <person name="Wiebenga A."/>
            <person name="De vries R.P."/>
            <person name="Grigoriev I.V."/>
            <person name="Mortensen U.H."/>
            <person name="Andersen M.R."/>
            <person name="Baker S.E."/>
        </authorList>
    </citation>
    <scope>NUCLEOTIDE SEQUENCE [LARGE SCALE GENOMIC DNA]</scope>
    <source>
        <strain evidence="1 2">CBS 707.79</strain>
    </source>
</reference>
<name>A0A319CXS6_9EURO</name>
<dbReference type="PANTHER" id="PTHR11732">
    <property type="entry name" value="ALDO/KETO REDUCTASE"/>
    <property type="match status" value="1"/>
</dbReference>
<dbReference type="AlphaFoldDB" id="A0A319CXS6"/>
<protein>
    <submittedName>
        <fullName evidence="1">Aldo/keto reductase</fullName>
    </submittedName>
</protein>
<dbReference type="GO" id="GO:0016491">
    <property type="term" value="F:oxidoreductase activity"/>
    <property type="evidence" value="ECO:0007669"/>
    <property type="project" value="InterPro"/>
</dbReference>
<sequence>MLYASVRDKPYPYFKIDTLVHEAIRAGFRGIDSAANPKLYDEPKVGFGVRKAIAEGLVTREDLFLQSKFMGMKHQDPNRVPYNPKLGLTDRVYQSIKSSLHDLRPGFPAKSSPLDSYIDMFILEAQPNDLNQTVQAWEMMETFWPLKIRHLGIANVNVDFLRSLCERVRVQPSLVQNRFGEGMKYDSAVRTFCASQQMVYQACDLHVHNSELLEWGVVRRLAEKAGISTSLALNGLVMGLEGVTVVNANYTAETLGEDVAFFQKMAQFTEKCPREWSTMKDEFGEMIGLLAQDSLWLPARA</sequence>
<dbReference type="Proteomes" id="UP000247810">
    <property type="component" value="Unassembled WGS sequence"/>
</dbReference>
<evidence type="ECO:0000313" key="1">
    <source>
        <dbReference type="EMBL" id="PYH90115.1"/>
    </source>
</evidence>
<dbReference type="STRING" id="1448320.A0A319CXS6"/>
<dbReference type="OrthoDB" id="5357513at2759"/>
<organism evidence="1 2">
    <name type="scientific">Aspergillus ellipticus CBS 707.79</name>
    <dbReference type="NCBI Taxonomy" id="1448320"/>
    <lineage>
        <taxon>Eukaryota</taxon>
        <taxon>Fungi</taxon>
        <taxon>Dikarya</taxon>
        <taxon>Ascomycota</taxon>
        <taxon>Pezizomycotina</taxon>
        <taxon>Eurotiomycetes</taxon>
        <taxon>Eurotiomycetidae</taxon>
        <taxon>Eurotiales</taxon>
        <taxon>Aspergillaceae</taxon>
        <taxon>Aspergillus</taxon>
        <taxon>Aspergillus subgen. Circumdati</taxon>
    </lineage>
</organism>
<dbReference type="InterPro" id="IPR036812">
    <property type="entry name" value="NAD(P)_OxRdtase_dom_sf"/>
</dbReference>
<evidence type="ECO:0000313" key="2">
    <source>
        <dbReference type="Proteomes" id="UP000247810"/>
    </source>
</evidence>
<gene>
    <name evidence="1" type="ORF">BO71DRAFT_422530</name>
</gene>